<protein>
    <submittedName>
        <fullName evidence="3">Uncharacterized protein</fullName>
    </submittedName>
</protein>
<dbReference type="PANTHER" id="PTHR10773:SF19">
    <property type="match status" value="1"/>
</dbReference>
<sequence length="481" mass="55835">MNSDDSVKDANYVNESLSSSTSSSSSTCSTSSCDSETSETEDAVENRKENSNVRGKKRKLGPEKWKKNLAKKLRNIGEAYTNTKSKKAYPKRELQPPCDERCKLKCFNKISEEERTNIFKMYWALGSVQRQRDFINACMTTVKPKYRYTREGSTRRPNNAFYFDVKDQRNRSCKKFFKNTLCINDRPIRTVLSKRDLNHPQFVQEDLRGKHRNHIKLDEEIKESIRQHIDSVPRIPSHYCRSNTNREFIEGGLTVADLHRSYKKLRQEAQKAAGNYVLYHKIFNEEYISFFTPKKDQCEFCVSHQNATETNKETMKDKLEKHLQQKELSRIEKQKDKESENFVAVYDLQAVLPCPKGHTSSFYYISKLNVFNFTVYDIKTNAVVCYVWNEAQGNRGANEIGSCILNYLEDLNNAFANKTDVIFFSDNCAGQQKKQIFVVYVCLCCEKFAKYLITGHTQNEGDNAHSLIERNIKKYLKSGPI</sequence>
<organism evidence="3 4">
    <name type="scientific">Rhamnusium bicolor</name>
    <dbReference type="NCBI Taxonomy" id="1586634"/>
    <lineage>
        <taxon>Eukaryota</taxon>
        <taxon>Metazoa</taxon>
        <taxon>Ecdysozoa</taxon>
        <taxon>Arthropoda</taxon>
        <taxon>Hexapoda</taxon>
        <taxon>Insecta</taxon>
        <taxon>Pterygota</taxon>
        <taxon>Neoptera</taxon>
        <taxon>Endopterygota</taxon>
        <taxon>Coleoptera</taxon>
        <taxon>Polyphaga</taxon>
        <taxon>Cucujiformia</taxon>
        <taxon>Chrysomeloidea</taxon>
        <taxon>Cerambycidae</taxon>
        <taxon>Lepturinae</taxon>
        <taxon>Rhagiini</taxon>
        <taxon>Rhamnusium</taxon>
    </lineage>
</organism>
<evidence type="ECO:0000256" key="1">
    <source>
        <dbReference type="SAM" id="Coils"/>
    </source>
</evidence>
<gene>
    <name evidence="3" type="ORF">NQ314_008108</name>
</gene>
<keyword evidence="4" id="KW-1185">Reference proteome</keyword>
<evidence type="ECO:0000256" key="2">
    <source>
        <dbReference type="SAM" id="MobiDB-lite"/>
    </source>
</evidence>
<keyword evidence="1" id="KW-0175">Coiled coil</keyword>
<evidence type="ECO:0000313" key="4">
    <source>
        <dbReference type="Proteomes" id="UP001162156"/>
    </source>
</evidence>
<dbReference type="Proteomes" id="UP001162156">
    <property type="component" value="Unassembled WGS sequence"/>
</dbReference>
<dbReference type="PANTHER" id="PTHR10773">
    <property type="entry name" value="DNA-DIRECTED RNA POLYMERASES I, II, AND III SUBUNIT RPABC2"/>
    <property type="match status" value="1"/>
</dbReference>
<proteinExistence type="predicted"/>
<accession>A0AAV8YEW5</accession>
<feature type="coiled-coil region" evidence="1">
    <location>
        <begin position="305"/>
        <end position="341"/>
    </location>
</feature>
<feature type="compositionally biased region" description="Low complexity" evidence="2">
    <location>
        <begin position="15"/>
        <end position="35"/>
    </location>
</feature>
<dbReference type="EMBL" id="JANEYF010002209">
    <property type="protein sequence ID" value="KAJ8949781.1"/>
    <property type="molecule type" value="Genomic_DNA"/>
</dbReference>
<reference evidence="3" key="1">
    <citation type="journal article" date="2023" name="Insect Mol. Biol.">
        <title>Genome sequencing provides insights into the evolution of gene families encoding plant cell wall-degrading enzymes in longhorned beetles.</title>
        <authorList>
            <person name="Shin N.R."/>
            <person name="Okamura Y."/>
            <person name="Kirsch R."/>
            <person name="Pauchet Y."/>
        </authorList>
    </citation>
    <scope>NUCLEOTIDE SEQUENCE</scope>
    <source>
        <strain evidence="3">RBIC_L_NR</strain>
    </source>
</reference>
<evidence type="ECO:0000313" key="3">
    <source>
        <dbReference type="EMBL" id="KAJ8949781.1"/>
    </source>
</evidence>
<name>A0AAV8YEW5_9CUCU</name>
<comment type="caution">
    <text evidence="3">The sequence shown here is derived from an EMBL/GenBank/DDBJ whole genome shotgun (WGS) entry which is preliminary data.</text>
</comment>
<dbReference type="AlphaFoldDB" id="A0AAV8YEW5"/>
<feature type="region of interest" description="Disordered" evidence="2">
    <location>
        <begin position="1"/>
        <end position="67"/>
    </location>
</feature>